<feature type="transmembrane region" description="Helical" evidence="2">
    <location>
        <begin position="326"/>
        <end position="344"/>
    </location>
</feature>
<evidence type="ECO:0000256" key="1">
    <source>
        <dbReference type="SAM" id="MobiDB-lite"/>
    </source>
</evidence>
<evidence type="ECO:0000313" key="3">
    <source>
        <dbReference type="EMBL" id="MFC6062778.1"/>
    </source>
</evidence>
<feature type="transmembrane region" description="Helical" evidence="2">
    <location>
        <begin position="245"/>
        <end position="273"/>
    </location>
</feature>
<keyword evidence="2" id="KW-0472">Membrane</keyword>
<name>A0ABW1MH56_9ACTN</name>
<feature type="compositionally biased region" description="Acidic residues" evidence="1">
    <location>
        <begin position="134"/>
        <end position="144"/>
    </location>
</feature>
<sequence>MGIESDQLVFDYLSRVGDLAQGRGLTAKQRMQLVARLRTEIDARRAGGGGRTLDVERILARLGTPEAVVTAAVNGGEPVPEEPPGGAAERKPGALPSLLKRPGKSVAVPAPRSGAQPMVPQQGAAPPHLAGLDELGDRDATDEEEPDWWRVAAEPYAAGETVPGFVGGIEIAEIRRPPETDEEDEAEAAVEDAGRRGLPGMLKKATGKVLPWRRDAAAVPAAEPVEKAEEAGEAVVAPRPKPSPVLLLAVVLLVAGAVIGSWLALAAGWLVAYSSRKLSRAEAKFAALGVPGLVCGSVLVWLWGRFAGKWGDHLAKGQLGAELTDVLPVVVRVAAVASAAFLVWRMRRRPR</sequence>
<dbReference type="Proteomes" id="UP001596139">
    <property type="component" value="Unassembled WGS sequence"/>
</dbReference>
<organism evidence="3 4">
    <name type="scientific">Streptomyces ochraceiscleroticus</name>
    <dbReference type="NCBI Taxonomy" id="47761"/>
    <lineage>
        <taxon>Bacteria</taxon>
        <taxon>Bacillati</taxon>
        <taxon>Actinomycetota</taxon>
        <taxon>Actinomycetes</taxon>
        <taxon>Kitasatosporales</taxon>
        <taxon>Streptomycetaceae</taxon>
        <taxon>Streptomyces</taxon>
    </lineage>
</organism>
<feature type="transmembrane region" description="Helical" evidence="2">
    <location>
        <begin position="285"/>
        <end position="306"/>
    </location>
</feature>
<evidence type="ECO:0000256" key="2">
    <source>
        <dbReference type="SAM" id="Phobius"/>
    </source>
</evidence>
<feature type="region of interest" description="Disordered" evidence="1">
    <location>
        <begin position="75"/>
        <end position="144"/>
    </location>
</feature>
<gene>
    <name evidence="3" type="ORF">ACFP4F_09455</name>
</gene>
<keyword evidence="2" id="KW-1133">Transmembrane helix</keyword>
<dbReference type="RefSeq" id="WP_031056464.1">
    <property type="nucleotide sequence ID" value="NZ_JBHSPX010000003.1"/>
</dbReference>
<accession>A0ABW1MH56</accession>
<keyword evidence="2" id="KW-0812">Transmembrane</keyword>
<protein>
    <recommendedName>
        <fullName evidence="5">Integral membrane protein</fullName>
    </recommendedName>
</protein>
<keyword evidence="4" id="KW-1185">Reference proteome</keyword>
<proteinExistence type="predicted"/>
<comment type="caution">
    <text evidence="3">The sequence shown here is derived from an EMBL/GenBank/DDBJ whole genome shotgun (WGS) entry which is preliminary data.</text>
</comment>
<evidence type="ECO:0000313" key="4">
    <source>
        <dbReference type="Proteomes" id="UP001596139"/>
    </source>
</evidence>
<evidence type="ECO:0008006" key="5">
    <source>
        <dbReference type="Google" id="ProtNLM"/>
    </source>
</evidence>
<dbReference type="EMBL" id="JBHSPX010000003">
    <property type="protein sequence ID" value="MFC6062778.1"/>
    <property type="molecule type" value="Genomic_DNA"/>
</dbReference>
<reference evidence="4" key="1">
    <citation type="journal article" date="2019" name="Int. J. Syst. Evol. Microbiol.">
        <title>The Global Catalogue of Microorganisms (GCM) 10K type strain sequencing project: providing services to taxonomists for standard genome sequencing and annotation.</title>
        <authorList>
            <consortium name="The Broad Institute Genomics Platform"/>
            <consortium name="The Broad Institute Genome Sequencing Center for Infectious Disease"/>
            <person name="Wu L."/>
            <person name="Ma J."/>
        </authorList>
    </citation>
    <scope>NUCLEOTIDE SEQUENCE [LARGE SCALE GENOMIC DNA]</scope>
    <source>
        <strain evidence="4">CGMCC 1.15180</strain>
    </source>
</reference>